<dbReference type="SMART" id="SM00448">
    <property type="entry name" value="REC"/>
    <property type="match status" value="1"/>
</dbReference>
<dbReference type="Gene3D" id="2.40.50.1020">
    <property type="entry name" value="LytTr DNA-binding domain"/>
    <property type="match status" value="1"/>
</dbReference>
<keyword evidence="5" id="KW-1185">Reference proteome</keyword>
<reference evidence="4 5" key="1">
    <citation type="journal article" date="2017" name="BMC Genomics">
        <title>Comparative genomic and phylogenomic analyses of the Bifidobacteriaceae family.</title>
        <authorList>
            <person name="Lugli G.A."/>
            <person name="Milani C."/>
            <person name="Turroni F."/>
            <person name="Duranti S."/>
            <person name="Mancabelli L."/>
            <person name="Mangifesta M."/>
            <person name="Ferrario C."/>
            <person name="Modesto M."/>
            <person name="Mattarelli P."/>
            <person name="Jiri K."/>
            <person name="van Sinderen D."/>
            <person name="Ventura M."/>
        </authorList>
    </citation>
    <scope>NUCLEOTIDE SEQUENCE [LARGE SCALE GENOMIC DNA]</scope>
    <source>
        <strain evidence="4 5">DSM 100196</strain>
    </source>
</reference>
<dbReference type="PROSITE" id="PS50110">
    <property type="entry name" value="RESPONSE_REGULATORY"/>
    <property type="match status" value="1"/>
</dbReference>
<dbReference type="Pfam" id="PF04397">
    <property type="entry name" value="LytTR"/>
    <property type="match status" value="1"/>
</dbReference>
<dbReference type="SMART" id="SM00850">
    <property type="entry name" value="LytTR"/>
    <property type="match status" value="1"/>
</dbReference>
<dbReference type="SUPFAM" id="SSF52172">
    <property type="entry name" value="CheY-like"/>
    <property type="match status" value="1"/>
</dbReference>
<organism evidence="4 5">
    <name type="scientific">Bifidobacterium myosotis</name>
    <dbReference type="NCBI Taxonomy" id="1630166"/>
    <lineage>
        <taxon>Bacteria</taxon>
        <taxon>Bacillati</taxon>
        <taxon>Actinomycetota</taxon>
        <taxon>Actinomycetes</taxon>
        <taxon>Bifidobacteriales</taxon>
        <taxon>Bifidobacteriaceae</taxon>
        <taxon>Bifidobacterium</taxon>
    </lineage>
</organism>
<feature type="domain" description="HTH LytTR-type" evidence="3">
    <location>
        <begin position="145"/>
        <end position="233"/>
    </location>
</feature>
<evidence type="ECO:0000259" key="3">
    <source>
        <dbReference type="PROSITE" id="PS50930"/>
    </source>
</evidence>
<dbReference type="InterPro" id="IPR011006">
    <property type="entry name" value="CheY-like_superfamily"/>
</dbReference>
<dbReference type="InterPro" id="IPR007492">
    <property type="entry name" value="LytTR_DNA-bd_dom"/>
</dbReference>
<evidence type="ECO:0000256" key="1">
    <source>
        <dbReference type="PROSITE-ProRule" id="PRU00169"/>
    </source>
</evidence>
<dbReference type="InterPro" id="IPR046947">
    <property type="entry name" value="LytR-like"/>
</dbReference>
<gene>
    <name evidence="4" type="ORF">BMYO_0771</name>
</gene>
<dbReference type="InterPro" id="IPR001789">
    <property type="entry name" value="Sig_transdc_resp-reg_receiver"/>
</dbReference>
<dbReference type="Proteomes" id="UP000216871">
    <property type="component" value="Unassembled WGS sequence"/>
</dbReference>
<dbReference type="PANTHER" id="PTHR37299:SF1">
    <property type="entry name" value="STAGE 0 SPORULATION PROTEIN A HOMOLOG"/>
    <property type="match status" value="1"/>
</dbReference>
<sequence length="241" mass="27082">MRRMFTVAVVEDDDNAVARLRACLERYEQTHEGVRFNVTVFGEPTAFLDPYKPVWDIVFMDIEMPNMDGMEAARRLRVLDSETILVFVTNMAQFAAKGYEVDALDYIIKPFAYPDFERKLGRAIAIREEESAAVMIMQRGGTRRVLLRDIEYIEVRDHSLIYHTESGIVTGSGSLQDVVDKIGQRGFLRCSKAFVVNIRHIVAVQGNDLTLGGGETIAIGRTYKKTFMTDLAAGMADGTVL</sequence>
<name>A0A261FN82_9BIFI</name>
<comment type="caution">
    <text evidence="4">The sequence shown here is derived from an EMBL/GenBank/DDBJ whole genome shotgun (WGS) entry which is preliminary data.</text>
</comment>
<feature type="modified residue" description="4-aspartylphosphate" evidence="1">
    <location>
        <position position="61"/>
    </location>
</feature>
<dbReference type="Pfam" id="PF00072">
    <property type="entry name" value="Response_reg"/>
    <property type="match status" value="1"/>
</dbReference>
<proteinExistence type="predicted"/>
<keyword evidence="1" id="KW-0597">Phosphoprotein</keyword>
<dbReference type="PANTHER" id="PTHR37299">
    <property type="entry name" value="TRANSCRIPTIONAL REGULATOR-RELATED"/>
    <property type="match status" value="1"/>
</dbReference>
<protein>
    <submittedName>
        <fullName evidence="4">DNA-binding response regulator</fullName>
    </submittedName>
</protein>
<evidence type="ECO:0000259" key="2">
    <source>
        <dbReference type="PROSITE" id="PS50110"/>
    </source>
</evidence>
<feature type="domain" description="Response regulatory" evidence="2">
    <location>
        <begin position="6"/>
        <end position="124"/>
    </location>
</feature>
<dbReference type="PROSITE" id="PS50930">
    <property type="entry name" value="HTH_LYTTR"/>
    <property type="match status" value="1"/>
</dbReference>
<evidence type="ECO:0000313" key="4">
    <source>
        <dbReference type="EMBL" id="OZG60640.1"/>
    </source>
</evidence>
<dbReference type="GO" id="GO:0000156">
    <property type="term" value="F:phosphorelay response regulator activity"/>
    <property type="evidence" value="ECO:0007669"/>
    <property type="project" value="InterPro"/>
</dbReference>
<dbReference type="GO" id="GO:0003677">
    <property type="term" value="F:DNA binding"/>
    <property type="evidence" value="ECO:0007669"/>
    <property type="project" value="UniProtKB-KW"/>
</dbReference>
<accession>A0A261FN82</accession>
<keyword evidence="4" id="KW-0238">DNA-binding</keyword>
<dbReference type="AlphaFoldDB" id="A0A261FN82"/>
<dbReference type="EMBL" id="MWWW01000006">
    <property type="protein sequence ID" value="OZG60640.1"/>
    <property type="molecule type" value="Genomic_DNA"/>
</dbReference>
<evidence type="ECO:0000313" key="5">
    <source>
        <dbReference type="Proteomes" id="UP000216871"/>
    </source>
</evidence>
<dbReference type="Gene3D" id="3.40.50.2300">
    <property type="match status" value="1"/>
</dbReference>